<organism evidence="2 3">
    <name type="scientific">Hymenobacter actinosclerus</name>
    <dbReference type="NCBI Taxonomy" id="82805"/>
    <lineage>
        <taxon>Bacteria</taxon>
        <taxon>Pseudomonadati</taxon>
        <taxon>Bacteroidota</taxon>
        <taxon>Cytophagia</taxon>
        <taxon>Cytophagales</taxon>
        <taxon>Hymenobacteraceae</taxon>
        <taxon>Hymenobacter</taxon>
    </lineage>
</organism>
<proteinExistence type="predicted"/>
<protein>
    <recommendedName>
        <fullName evidence="1">DUF547 domain-containing protein</fullName>
    </recommendedName>
</protein>
<dbReference type="PANTHER" id="PTHR46361">
    <property type="entry name" value="ELECTRON CARRIER/ PROTEIN DISULFIDE OXIDOREDUCTASE"/>
    <property type="match status" value="1"/>
</dbReference>
<dbReference type="Proteomes" id="UP000198697">
    <property type="component" value="Unassembled WGS sequence"/>
</dbReference>
<dbReference type="PANTHER" id="PTHR46361:SF3">
    <property type="entry name" value="ELECTRON CARRIER_ PROTEIN DISULFIDE OXIDOREDUCTASE"/>
    <property type="match status" value="1"/>
</dbReference>
<feature type="domain" description="DUF547" evidence="1">
    <location>
        <begin position="94"/>
        <end position="204"/>
    </location>
</feature>
<accession>A0A1I0EN49</accession>
<dbReference type="PROSITE" id="PS51257">
    <property type="entry name" value="PROKAR_LIPOPROTEIN"/>
    <property type="match status" value="1"/>
</dbReference>
<dbReference type="OrthoDB" id="526867at2"/>
<dbReference type="AlphaFoldDB" id="A0A1I0EN49"/>
<dbReference type="RefSeq" id="WP_092770797.1">
    <property type="nucleotide sequence ID" value="NZ_FOHS01000002.1"/>
</dbReference>
<evidence type="ECO:0000313" key="3">
    <source>
        <dbReference type="Proteomes" id="UP000198697"/>
    </source>
</evidence>
<dbReference type="STRING" id="82805.SAMN04487998_1927"/>
<reference evidence="3" key="1">
    <citation type="submission" date="2016-10" db="EMBL/GenBank/DDBJ databases">
        <authorList>
            <person name="Varghese N."/>
            <person name="Submissions S."/>
        </authorList>
    </citation>
    <scope>NUCLEOTIDE SEQUENCE [LARGE SCALE GENOMIC DNA]</scope>
    <source>
        <strain evidence="3">DSM 15310</strain>
    </source>
</reference>
<dbReference type="EMBL" id="FOHS01000002">
    <property type="protein sequence ID" value="SET46876.1"/>
    <property type="molecule type" value="Genomic_DNA"/>
</dbReference>
<keyword evidence="3" id="KW-1185">Reference proteome</keyword>
<sequence length="269" mass="30318">MHSISRFASRLALGTLLTAGTLAASSCGYVGYLIPLNPTSNSGRTLDHSAWDGLLKKYVDDQGMVNYKGLQQDSAALNAYLKTLGDNLPAKKSPADEKLAYWLNAYNAFTVQRIIRAYPVKSIKDLGGDKIFVNTVWDQDFIPLGGKRYTLNDIEHRIIRKQFDDNRIHYALVCAAMSCPRLRQEAYVGARVQEQLADQGRNFINNPQKNDLTPADKPTLSAIYSFYPKDFEKNGSTSIQDAVNRYAKQKIYPNAKLSYKEYNWSLNEQ</sequence>
<dbReference type="Pfam" id="PF04784">
    <property type="entry name" value="DUF547"/>
    <property type="match status" value="1"/>
</dbReference>
<evidence type="ECO:0000259" key="1">
    <source>
        <dbReference type="Pfam" id="PF04784"/>
    </source>
</evidence>
<gene>
    <name evidence="2" type="ORF">SAMN04487998_1927</name>
</gene>
<evidence type="ECO:0000313" key="2">
    <source>
        <dbReference type="EMBL" id="SET46876.1"/>
    </source>
</evidence>
<name>A0A1I0EN49_9BACT</name>
<dbReference type="InterPro" id="IPR006869">
    <property type="entry name" value="DUF547"/>
</dbReference>